<accession>Q0WP73</accession>
<dbReference type="AlphaFoldDB" id="Q0WP73"/>
<dbReference type="EMBL" id="AK229206">
    <property type="protein sequence ID" value="BAF01076.1"/>
    <property type="molecule type" value="mRNA"/>
</dbReference>
<protein>
    <submittedName>
        <fullName evidence="1">Uncharacterized protein</fullName>
    </submittedName>
</protein>
<sequence>MREREIGESLRSRFSRTVVATALPSFKRTLNTNPNTSLVILRASTTNTLLDFPKNASNTTTDIQITITAGTATAAAATIDMAPNTAPNTTDA</sequence>
<reference evidence="1" key="1">
    <citation type="submission" date="2006-07" db="EMBL/GenBank/DDBJ databases">
        <title>Large-scale analysis of RIKEN Arabidopsis full-length (RAFL) cDNAs.</title>
        <authorList>
            <person name="Totoki Y."/>
            <person name="Seki M."/>
            <person name="Ishida J."/>
            <person name="Nakajima M."/>
            <person name="Enju A."/>
            <person name="Morosawa T."/>
            <person name="Kamiya A."/>
            <person name="Narusaka M."/>
            <person name="Shin-i T."/>
            <person name="Nakagawa M."/>
            <person name="Sakamoto N."/>
            <person name="Oishi K."/>
            <person name="Kohara Y."/>
            <person name="Kobayashi M."/>
            <person name="Toyoda A."/>
            <person name="Sakaki Y."/>
            <person name="Sakurai T."/>
            <person name="Iida K."/>
            <person name="Akiyama K."/>
            <person name="Satou M."/>
            <person name="Toyoda T."/>
            <person name="Konagaya A."/>
            <person name="Carninci P."/>
            <person name="Kawai J."/>
            <person name="Hayashizaki Y."/>
            <person name="Shinozaki K."/>
        </authorList>
    </citation>
    <scope>NUCLEOTIDE SEQUENCE</scope>
</reference>
<organism evidence="1">
    <name type="scientific">Arabidopsis thaliana</name>
    <name type="common">Mouse-ear cress</name>
    <dbReference type="NCBI Taxonomy" id="3702"/>
    <lineage>
        <taxon>Eukaryota</taxon>
        <taxon>Viridiplantae</taxon>
        <taxon>Streptophyta</taxon>
        <taxon>Embryophyta</taxon>
        <taxon>Tracheophyta</taxon>
        <taxon>Spermatophyta</taxon>
        <taxon>Magnoliopsida</taxon>
        <taxon>eudicotyledons</taxon>
        <taxon>Gunneridae</taxon>
        <taxon>Pentapetalae</taxon>
        <taxon>rosids</taxon>
        <taxon>malvids</taxon>
        <taxon>Brassicales</taxon>
        <taxon>Brassicaceae</taxon>
        <taxon>Camelineae</taxon>
        <taxon>Arabidopsis</taxon>
    </lineage>
</organism>
<proteinExistence type="evidence at transcript level"/>
<evidence type="ECO:0000313" key="1">
    <source>
        <dbReference type="EMBL" id="BAF01076.1"/>
    </source>
</evidence>
<name>Q0WP73_ARATH</name>